<evidence type="ECO:0000313" key="3">
    <source>
        <dbReference type="EMBL" id="MEM0578388.1"/>
    </source>
</evidence>
<gene>
    <name evidence="3" type="ORF">WFZ86_17930</name>
</gene>
<organism evidence="3 4">
    <name type="scientific">Flavobacterium polysaccharolyticum</name>
    <dbReference type="NCBI Taxonomy" id="3133148"/>
    <lineage>
        <taxon>Bacteria</taxon>
        <taxon>Pseudomonadati</taxon>
        <taxon>Bacteroidota</taxon>
        <taxon>Flavobacteriia</taxon>
        <taxon>Flavobacteriales</taxon>
        <taxon>Flavobacteriaceae</taxon>
        <taxon>Flavobacterium</taxon>
    </lineage>
</organism>
<evidence type="ECO:0000256" key="1">
    <source>
        <dbReference type="SAM" id="Coils"/>
    </source>
</evidence>
<keyword evidence="2" id="KW-0472">Membrane</keyword>
<proteinExistence type="predicted"/>
<feature type="transmembrane region" description="Helical" evidence="2">
    <location>
        <begin position="88"/>
        <end position="106"/>
    </location>
</feature>
<dbReference type="EMBL" id="JBCGDP010000023">
    <property type="protein sequence ID" value="MEM0578388.1"/>
    <property type="molecule type" value="Genomic_DNA"/>
</dbReference>
<evidence type="ECO:0000313" key="4">
    <source>
        <dbReference type="Proteomes" id="UP001468798"/>
    </source>
</evidence>
<name>A0ABU9NUK9_9FLAO</name>
<accession>A0ABU9NUK9</accession>
<feature type="coiled-coil region" evidence="1">
    <location>
        <begin position="7"/>
        <end position="34"/>
    </location>
</feature>
<sequence length="155" mass="17898">MELFPTKELKFKLLDSKEETIERLERRTEFSEKMTSNFTDKSFRGIVKDGEFKIISSEIGKGALCVMTGKIDNENGYVNVEINKAFRILFSIIFLLPIIALTVETVQKPNDILIFILIGIGQILMIRFFFIGLFFSAMSKQSLNRLRDVLDIEFQ</sequence>
<keyword evidence="1" id="KW-0175">Coiled coil</keyword>
<keyword evidence="2" id="KW-1133">Transmembrane helix</keyword>
<protein>
    <submittedName>
        <fullName evidence="3">Uncharacterized protein</fullName>
    </submittedName>
</protein>
<reference evidence="3 4" key="1">
    <citation type="submission" date="2024-03" db="EMBL/GenBank/DDBJ databases">
        <title>Two novel species of the genus Flavobacterium exhibiting potentially degradation of complex polysaccharides.</title>
        <authorList>
            <person name="Lian X."/>
        </authorList>
    </citation>
    <scope>NUCLEOTIDE SEQUENCE [LARGE SCALE GENOMIC DNA]</scope>
    <source>
        <strain evidence="3 4">N6</strain>
    </source>
</reference>
<feature type="transmembrane region" description="Helical" evidence="2">
    <location>
        <begin position="112"/>
        <end position="137"/>
    </location>
</feature>
<dbReference type="RefSeq" id="WP_342693206.1">
    <property type="nucleotide sequence ID" value="NZ_JBCGDP010000023.1"/>
</dbReference>
<comment type="caution">
    <text evidence="3">The sequence shown here is derived from an EMBL/GenBank/DDBJ whole genome shotgun (WGS) entry which is preliminary data.</text>
</comment>
<keyword evidence="4" id="KW-1185">Reference proteome</keyword>
<dbReference type="Proteomes" id="UP001468798">
    <property type="component" value="Unassembled WGS sequence"/>
</dbReference>
<keyword evidence="2" id="KW-0812">Transmembrane</keyword>
<evidence type="ECO:0000256" key="2">
    <source>
        <dbReference type="SAM" id="Phobius"/>
    </source>
</evidence>